<dbReference type="InterPro" id="IPR011989">
    <property type="entry name" value="ARM-like"/>
</dbReference>
<accession>A0ABP9L245</accession>
<sequence>MSSDLESDLLHALTSSRDENTGVRLSAVVVLSQNIEDLRAKDRLVEMLDDDNVTVEVDAAEALARFGGVDGVLAVLENLGGRGDDSDADYLAYKLYELNARHVISVSDIADTVDVALLSENQQLGLQDVAEVGGDFGS</sequence>
<evidence type="ECO:0008006" key="3">
    <source>
        <dbReference type="Google" id="ProtNLM"/>
    </source>
</evidence>
<proteinExistence type="predicted"/>
<gene>
    <name evidence="1" type="ORF">GCM10023318_58700</name>
</gene>
<evidence type="ECO:0000313" key="1">
    <source>
        <dbReference type="EMBL" id="GAA5068410.1"/>
    </source>
</evidence>
<dbReference type="Pfam" id="PF13646">
    <property type="entry name" value="HEAT_2"/>
    <property type="match status" value="1"/>
</dbReference>
<protein>
    <recommendedName>
        <fullName evidence="3">HEAT repeat domain-containing protein</fullName>
    </recommendedName>
</protein>
<dbReference type="RefSeq" id="WP_345499588.1">
    <property type="nucleotide sequence ID" value="NZ_BAABJM010000009.1"/>
</dbReference>
<organism evidence="1 2">
    <name type="scientific">Nocardia callitridis</name>
    <dbReference type="NCBI Taxonomy" id="648753"/>
    <lineage>
        <taxon>Bacteria</taxon>
        <taxon>Bacillati</taxon>
        <taxon>Actinomycetota</taxon>
        <taxon>Actinomycetes</taxon>
        <taxon>Mycobacteriales</taxon>
        <taxon>Nocardiaceae</taxon>
        <taxon>Nocardia</taxon>
    </lineage>
</organism>
<dbReference type="EMBL" id="BAABJM010000009">
    <property type="protein sequence ID" value="GAA5068410.1"/>
    <property type="molecule type" value="Genomic_DNA"/>
</dbReference>
<keyword evidence="2" id="KW-1185">Reference proteome</keyword>
<dbReference type="InterPro" id="IPR016024">
    <property type="entry name" value="ARM-type_fold"/>
</dbReference>
<dbReference type="SUPFAM" id="SSF48371">
    <property type="entry name" value="ARM repeat"/>
    <property type="match status" value="1"/>
</dbReference>
<comment type="caution">
    <text evidence="1">The sequence shown here is derived from an EMBL/GenBank/DDBJ whole genome shotgun (WGS) entry which is preliminary data.</text>
</comment>
<dbReference type="Proteomes" id="UP001500603">
    <property type="component" value="Unassembled WGS sequence"/>
</dbReference>
<dbReference type="Gene3D" id="1.25.10.10">
    <property type="entry name" value="Leucine-rich Repeat Variant"/>
    <property type="match status" value="1"/>
</dbReference>
<name>A0ABP9L245_9NOCA</name>
<reference evidence="2" key="1">
    <citation type="journal article" date="2019" name="Int. J. Syst. Evol. Microbiol.">
        <title>The Global Catalogue of Microorganisms (GCM) 10K type strain sequencing project: providing services to taxonomists for standard genome sequencing and annotation.</title>
        <authorList>
            <consortium name="The Broad Institute Genomics Platform"/>
            <consortium name="The Broad Institute Genome Sequencing Center for Infectious Disease"/>
            <person name="Wu L."/>
            <person name="Ma J."/>
        </authorList>
    </citation>
    <scope>NUCLEOTIDE SEQUENCE [LARGE SCALE GENOMIC DNA]</scope>
    <source>
        <strain evidence="2">JCM 18298</strain>
    </source>
</reference>
<evidence type="ECO:0000313" key="2">
    <source>
        <dbReference type="Proteomes" id="UP001500603"/>
    </source>
</evidence>